<name>A0ABY7GAA5_MYAAR</name>
<evidence type="ECO:0008006" key="3">
    <source>
        <dbReference type="Google" id="ProtNLM"/>
    </source>
</evidence>
<evidence type="ECO:0000313" key="1">
    <source>
        <dbReference type="EMBL" id="WAR31357.1"/>
    </source>
</evidence>
<keyword evidence="2" id="KW-1185">Reference proteome</keyword>
<accession>A0ABY7GAA5</accession>
<gene>
    <name evidence="1" type="ORF">MAR_033899</name>
</gene>
<protein>
    <recommendedName>
        <fullName evidence="3">Reverse transcriptase domain-containing protein</fullName>
    </recommendedName>
</protein>
<proteinExistence type="predicted"/>
<evidence type="ECO:0000313" key="2">
    <source>
        <dbReference type="Proteomes" id="UP001164746"/>
    </source>
</evidence>
<dbReference type="EMBL" id="CP111028">
    <property type="protein sequence ID" value="WAR31357.1"/>
    <property type="molecule type" value="Genomic_DNA"/>
</dbReference>
<sequence length="329" mass="37575">MTEKNLEYNVIISDCSVKRRLKNSSIFGKMPFAQTMIFTFMMAILDHGYVIPFETEAPSFQIQNNKSALTNSDFVLIDKRCAKEVQFEPYNCSTYTYVKKIRLSSKIIKKHLVLPFGLSSAPRLFTKGLRPLVKYLRNAGLKISTGSNYVLFVLPYYECDLCITTIHVLFADLYETKIWSAVCQKSCVFAPELFSGVLDDSKCSKSKLNNILYAIKWSHTIANVKSPCDNDWQKLCSISILTHILKLFLQRYTSADSFLADLRISWLFLLIFAGFLRFSEMLVLKRSFILIFDTHCDIFVTKSKSDVIKYGKHVVIASTGISTRQVGIL</sequence>
<reference evidence="1" key="1">
    <citation type="submission" date="2022-11" db="EMBL/GenBank/DDBJ databases">
        <title>Centuries of genome instability and evolution in soft-shell clam transmissible cancer (bioRxiv).</title>
        <authorList>
            <person name="Hart S.F.M."/>
            <person name="Yonemitsu M.A."/>
            <person name="Giersch R.M."/>
            <person name="Beal B.F."/>
            <person name="Arriagada G."/>
            <person name="Davis B.W."/>
            <person name="Ostrander E.A."/>
            <person name="Goff S.P."/>
            <person name="Metzger M.J."/>
        </authorList>
    </citation>
    <scope>NUCLEOTIDE SEQUENCE</scope>
    <source>
        <strain evidence="1">MELC-2E11</strain>
        <tissue evidence="1">Siphon/mantle</tissue>
    </source>
</reference>
<dbReference type="Proteomes" id="UP001164746">
    <property type="component" value="Chromosome 17"/>
</dbReference>
<organism evidence="1 2">
    <name type="scientific">Mya arenaria</name>
    <name type="common">Soft-shell clam</name>
    <dbReference type="NCBI Taxonomy" id="6604"/>
    <lineage>
        <taxon>Eukaryota</taxon>
        <taxon>Metazoa</taxon>
        <taxon>Spiralia</taxon>
        <taxon>Lophotrochozoa</taxon>
        <taxon>Mollusca</taxon>
        <taxon>Bivalvia</taxon>
        <taxon>Autobranchia</taxon>
        <taxon>Heteroconchia</taxon>
        <taxon>Euheterodonta</taxon>
        <taxon>Imparidentia</taxon>
        <taxon>Neoheterodontei</taxon>
        <taxon>Myida</taxon>
        <taxon>Myoidea</taxon>
        <taxon>Myidae</taxon>
        <taxon>Mya</taxon>
    </lineage>
</organism>